<feature type="domain" description="MEIOB-like N-terminal" evidence="4">
    <location>
        <begin position="12"/>
        <end position="164"/>
    </location>
</feature>
<evidence type="ECO:0000313" key="5">
    <source>
        <dbReference type="EnsemblMetazoa" id="AEPI007683-PA"/>
    </source>
</evidence>
<protein>
    <recommendedName>
        <fullName evidence="4">MEIOB-like N-terminal domain-containing protein</fullName>
    </recommendedName>
</protein>
<dbReference type="GO" id="GO:0003697">
    <property type="term" value="F:single-stranded DNA binding"/>
    <property type="evidence" value="ECO:0007669"/>
    <property type="project" value="TreeGrafter"/>
</dbReference>
<dbReference type="InterPro" id="IPR052469">
    <property type="entry name" value="MEIOB"/>
</dbReference>
<keyword evidence="2" id="KW-0469">Meiosis</keyword>
<name>A0A182PL66_9DIPT</name>
<reference evidence="5" key="2">
    <citation type="submission" date="2020-05" db="UniProtKB">
        <authorList>
            <consortium name="EnsemblMetazoa"/>
        </authorList>
    </citation>
    <scope>IDENTIFICATION</scope>
    <source>
        <strain evidence="5">Epiroticus2</strain>
    </source>
</reference>
<evidence type="ECO:0000256" key="2">
    <source>
        <dbReference type="ARBA" id="ARBA00023254"/>
    </source>
</evidence>
<sequence length="491" mass="54189">MRMSSSEISTVKTIAQINDESRNFVLVAVVIAKSDPRFFSGQPKGRAPFEADGVDSTGAQHQTARGVLTFTLRDSHRDTINCTVWGKADTIVHYDGAFAIGDVVDVNRPQVSSAAFGRSEQYSPTVSSLYCLTINEQQVQGAQLVPHEATGQERQRLQSLLHVPLVQPGETIPLADIAASGAGCNGETFNLLVVVRAVRAKREVRVARSNQVKSFREVILMDRSHAGVLLKLWSDSYIRWSDRWVPLQTSLLIVDARVEFSEYYKTICLAVDRKTIITPDPAVPQVASLLNHAKTFPTQDIDVVCSLSSGSVDPATINAVMTVQQILDRTEGEQQHQEDHFTALCYAVLTRLDLDGSSRIVSERCARCRTLVPRDVNGTCTKFDCPASTAPDAHRESFFDITVDLTDHTGTLTGCRMVSRVAETVLGCDVGTFLRQTDAQRTVLKWKFLLDRCAVRLIVKKRSAVRFQNLFSIVGCTVADPAEVEAKLKVY</sequence>
<evidence type="ECO:0000313" key="6">
    <source>
        <dbReference type="Proteomes" id="UP000075885"/>
    </source>
</evidence>
<reference evidence="6" key="1">
    <citation type="submission" date="2013-03" db="EMBL/GenBank/DDBJ databases">
        <title>The Genome Sequence of Anopheles epiroticus epiroticus2.</title>
        <authorList>
            <consortium name="The Broad Institute Genomics Platform"/>
            <person name="Neafsey D.E."/>
            <person name="Howell P."/>
            <person name="Walker B."/>
            <person name="Young S.K."/>
            <person name="Zeng Q."/>
            <person name="Gargeya S."/>
            <person name="Fitzgerald M."/>
            <person name="Haas B."/>
            <person name="Abouelleil A."/>
            <person name="Allen A.W."/>
            <person name="Alvarado L."/>
            <person name="Arachchi H.M."/>
            <person name="Berlin A.M."/>
            <person name="Chapman S.B."/>
            <person name="Gainer-Dewar J."/>
            <person name="Goldberg J."/>
            <person name="Griggs A."/>
            <person name="Gujja S."/>
            <person name="Hansen M."/>
            <person name="Howarth C."/>
            <person name="Imamovic A."/>
            <person name="Ireland A."/>
            <person name="Larimer J."/>
            <person name="McCowan C."/>
            <person name="Murphy C."/>
            <person name="Pearson M."/>
            <person name="Poon T.W."/>
            <person name="Priest M."/>
            <person name="Roberts A."/>
            <person name="Saif S."/>
            <person name="Shea T."/>
            <person name="Sisk P."/>
            <person name="Sykes S."/>
            <person name="Wortman J."/>
            <person name="Nusbaum C."/>
            <person name="Birren B."/>
        </authorList>
    </citation>
    <scope>NUCLEOTIDE SEQUENCE [LARGE SCALE GENOMIC DNA]</scope>
    <source>
        <strain evidence="6">Epiroticus2</strain>
    </source>
</reference>
<dbReference type="STRING" id="199890.A0A182PL66"/>
<evidence type="ECO:0000259" key="4">
    <source>
        <dbReference type="Pfam" id="PF24903"/>
    </source>
</evidence>
<dbReference type="InterPro" id="IPR056880">
    <property type="entry name" value="OB_MEIOB_N"/>
</dbReference>
<dbReference type="EnsemblMetazoa" id="AEPI007683-RA">
    <property type="protein sequence ID" value="AEPI007683-PA"/>
    <property type="gene ID" value="AEPI007683"/>
</dbReference>
<accession>A0A182PL66</accession>
<dbReference type="GO" id="GO:0000712">
    <property type="term" value="P:resolution of meiotic recombination intermediates"/>
    <property type="evidence" value="ECO:0007669"/>
    <property type="project" value="TreeGrafter"/>
</dbReference>
<organism evidence="5 6">
    <name type="scientific">Anopheles epiroticus</name>
    <dbReference type="NCBI Taxonomy" id="199890"/>
    <lineage>
        <taxon>Eukaryota</taxon>
        <taxon>Metazoa</taxon>
        <taxon>Ecdysozoa</taxon>
        <taxon>Arthropoda</taxon>
        <taxon>Hexapoda</taxon>
        <taxon>Insecta</taxon>
        <taxon>Pterygota</taxon>
        <taxon>Neoptera</taxon>
        <taxon>Endopterygota</taxon>
        <taxon>Diptera</taxon>
        <taxon>Nematocera</taxon>
        <taxon>Culicoidea</taxon>
        <taxon>Culicidae</taxon>
        <taxon>Anophelinae</taxon>
        <taxon>Anopheles</taxon>
    </lineage>
</organism>
<evidence type="ECO:0000256" key="1">
    <source>
        <dbReference type="ARBA" id="ARBA00023125"/>
    </source>
</evidence>
<dbReference type="AlphaFoldDB" id="A0A182PL66"/>
<comment type="similarity">
    <text evidence="3">Belongs to the MEIOB family.</text>
</comment>
<dbReference type="SUPFAM" id="SSF50249">
    <property type="entry name" value="Nucleic acid-binding proteins"/>
    <property type="match status" value="1"/>
</dbReference>
<keyword evidence="1" id="KW-0238">DNA-binding</keyword>
<dbReference type="Pfam" id="PF24903">
    <property type="entry name" value="OB_MEIOB_N"/>
    <property type="match status" value="1"/>
</dbReference>
<dbReference type="FunFam" id="2.40.50.140:FF:000239">
    <property type="entry name" value="Meiosis specific with OB domains"/>
    <property type="match status" value="1"/>
</dbReference>
<dbReference type="GO" id="GO:0008310">
    <property type="term" value="F:single-stranded DNA 3'-5' DNA exonuclease activity"/>
    <property type="evidence" value="ECO:0007669"/>
    <property type="project" value="TreeGrafter"/>
</dbReference>
<dbReference type="InterPro" id="IPR012340">
    <property type="entry name" value="NA-bd_OB-fold"/>
</dbReference>
<keyword evidence="6" id="KW-1185">Reference proteome</keyword>
<dbReference type="Gene3D" id="2.40.50.140">
    <property type="entry name" value="Nucleic acid-binding proteins"/>
    <property type="match status" value="2"/>
</dbReference>
<dbReference type="Proteomes" id="UP000075885">
    <property type="component" value="Unassembled WGS sequence"/>
</dbReference>
<dbReference type="VEuPathDB" id="VectorBase:AEPI007683"/>
<evidence type="ECO:0000256" key="3">
    <source>
        <dbReference type="ARBA" id="ARBA00038329"/>
    </source>
</evidence>
<proteinExistence type="inferred from homology"/>
<dbReference type="PANTHER" id="PTHR21166:SF2">
    <property type="entry name" value="CELL DIVISION CONTROL PROTEIN 24 OB DOMAIN-CONTAINING PROTEIN-RELATED"/>
    <property type="match status" value="1"/>
</dbReference>
<dbReference type="PANTHER" id="PTHR21166">
    <property type="entry name" value="CELL DIVISION CONTROL PROTEIN 24 OB DOMAIN-CONTAINING PROTEIN-RELATED"/>
    <property type="match status" value="1"/>
</dbReference>